<feature type="compositionally biased region" description="Polar residues" evidence="1">
    <location>
        <begin position="530"/>
        <end position="549"/>
    </location>
</feature>
<dbReference type="InterPro" id="IPR018838">
    <property type="entry name" value="ZGRF1-like_N"/>
</dbReference>
<feature type="region of interest" description="Disordered" evidence="1">
    <location>
        <begin position="172"/>
        <end position="248"/>
    </location>
</feature>
<feature type="compositionally biased region" description="Basic and acidic residues" evidence="1">
    <location>
        <begin position="190"/>
        <end position="215"/>
    </location>
</feature>
<organism evidence="3 4">
    <name type="scientific">Myriangium duriaei CBS 260.36</name>
    <dbReference type="NCBI Taxonomy" id="1168546"/>
    <lineage>
        <taxon>Eukaryota</taxon>
        <taxon>Fungi</taxon>
        <taxon>Dikarya</taxon>
        <taxon>Ascomycota</taxon>
        <taxon>Pezizomycotina</taxon>
        <taxon>Dothideomycetes</taxon>
        <taxon>Dothideomycetidae</taxon>
        <taxon>Myriangiales</taxon>
        <taxon>Myriangiaceae</taxon>
        <taxon>Myriangium</taxon>
    </lineage>
</organism>
<protein>
    <recommendedName>
        <fullName evidence="2">5'-3' DNA helicase ZGRF1-like N-terminal domain-containing protein</fullName>
    </recommendedName>
</protein>
<dbReference type="GO" id="GO:0035861">
    <property type="term" value="C:site of double-strand break"/>
    <property type="evidence" value="ECO:0007669"/>
    <property type="project" value="TreeGrafter"/>
</dbReference>
<dbReference type="PANTHER" id="PTHR28535">
    <property type="entry name" value="ZINC FINGER GRF-TYPE CONTAINING 1"/>
    <property type="match status" value="1"/>
</dbReference>
<feature type="compositionally biased region" description="Low complexity" evidence="1">
    <location>
        <begin position="419"/>
        <end position="439"/>
    </location>
</feature>
<comment type="caution">
    <text evidence="3">The sequence shown here is derived from an EMBL/GenBank/DDBJ whole genome shotgun (WGS) entry which is preliminary data.</text>
</comment>
<feature type="region of interest" description="Disordered" evidence="1">
    <location>
        <begin position="400"/>
        <end position="565"/>
    </location>
</feature>
<proteinExistence type="predicted"/>
<name>A0A9P4J151_9PEZI</name>
<evidence type="ECO:0000259" key="2">
    <source>
        <dbReference type="Pfam" id="PF10382"/>
    </source>
</evidence>
<sequence>MNSTATRLLPNSSATATQNSAPVAEFRCLYTHDLRRKAKRWQDGFLRYHTFNRRVMVYDVSRNFIGDTYNRSGVDLQEGDELDLEKDFALVQVSEPTGVTQTDLTELMQSRHKKDRVDTTKPVRPTHSAVAAHAHRTPAVANPVHRTPTIATPAHRTPATVVHKHRALGSLLRTPKGPIGKATLPVTSPFEDRLKRKLHLPDRQSKRQRHEDSTKSYDIGGSATKANPALSSSLPSIPSPAQGRKQISTPAKVHEVINLCSDDISVPDFSSPIDAPLPSRTTMPESGAKGQQLRIDSAQVPANQSRAAPKSPPLRAQQQVIQPAVHDNQGFSQGRKALRVISNAPRKMLLCQLLPPRTRQVHAEGSHGTSGLQRNEEPPNAHQERLQARLAKIAQKEQGAIVELSRPPDVPGKGIVSKQKLQQQPRQPQQPKQLDPQPRSITALERPENLLIKVGPPRGDQRLSGAPVPPRRQSSLPPHQRPTAGVRSLERSKSITVGPALADKVGTTIDQPDISILQRRISDHRKPPTVSASTLTKNTLAKSVGTKAQASAVPKPPPDPLDFGPWSREALDLFDWWPPDRDKAGNKLAVTAS</sequence>
<reference evidence="3" key="1">
    <citation type="journal article" date="2020" name="Stud. Mycol.">
        <title>101 Dothideomycetes genomes: a test case for predicting lifestyles and emergence of pathogens.</title>
        <authorList>
            <person name="Haridas S."/>
            <person name="Albert R."/>
            <person name="Binder M."/>
            <person name="Bloem J."/>
            <person name="Labutti K."/>
            <person name="Salamov A."/>
            <person name="Andreopoulos B."/>
            <person name="Baker S."/>
            <person name="Barry K."/>
            <person name="Bills G."/>
            <person name="Bluhm B."/>
            <person name="Cannon C."/>
            <person name="Castanera R."/>
            <person name="Culley D."/>
            <person name="Daum C."/>
            <person name="Ezra D."/>
            <person name="Gonzalez J."/>
            <person name="Henrissat B."/>
            <person name="Kuo A."/>
            <person name="Liang C."/>
            <person name="Lipzen A."/>
            <person name="Lutzoni F."/>
            <person name="Magnuson J."/>
            <person name="Mondo S."/>
            <person name="Nolan M."/>
            <person name="Ohm R."/>
            <person name="Pangilinan J."/>
            <person name="Park H.-J."/>
            <person name="Ramirez L."/>
            <person name="Alfaro M."/>
            <person name="Sun H."/>
            <person name="Tritt A."/>
            <person name="Yoshinaga Y."/>
            <person name="Zwiers L.-H."/>
            <person name="Turgeon B."/>
            <person name="Goodwin S."/>
            <person name="Spatafora J."/>
            <person name="Crous P."/>
            <person name="Grigoriev I."/>
        </authorList>
    </citation>
    <scope>NUCLEOTIDE SEQUENCE</scope>
    <source>
        <strain evidence="3">CBS 260.36</strain>
    </source>
</reference>
<dbReference type="GO" id="GO:0005634">
    <property type="term" value="C:nucleus"/>
    <property type="evidence" value="ECO:0007669"/>
    <property type="project" value="TreeGrafter"/>
</dbReference>
<gene>
    <name evidence="3" type="ORF">K461DRAFT_269942</name>
</gene>
<dbReference type="Pfam" id="PF10382">
    <property type="entry name" value="ZGRF1-like_N"/>
    <property type="match status" value="1"/>
</dbReference>
<dbReference type="GO" id="GO:0006302">
    <property type="term" value="P:double-strand break repair"/>
    <property type="evidence" value="ECO:0007669"/>
    <property type="project" value="TreeGrafter"/>
</dbReference>
<dbReference type="AlphaFoldDB" id="A0A9P4J151"/>
<dbReference type="InterPro" id="IPR052800">
    <property type="entry name" value="DNA_Repair_Helicase_ZGRF1"/>
</dbReference>
<evidence type="ECO:0000313" key="4">
    <source>
        <dbReference type="Proteomes" id="UP000799439"/>
    </source>
</evidence>
<dbReference type="PANTHER" id="PTHR28535:SF1">
    <property type="entry name" value="PROTEIN ZGRF1"/>
    <property type="match status" value="1"/>
</dbReference>
<feature type="domain" description="5'-3' DNA helicase ZGRF1-like N-terminal" evidence="2">
    <location>
        <begin position="23"/>
        <end position="104"/>
    </location>
</feature>
<dbReference type="EMBL" id="ML996089">
    <property type="protein sequence ID" value="KAF2150499.1"/>
    <property type="molecule type" value="Genomic_DNA"/>
</dbReference>
<dbReference type="Proteomes" id="UP000799439">
    <property type="component" value="Unassembled WGS sequence"/>
</dbReference>
<evidence type="ECO:0000313" key="3">
    <source>
        <dbReference type="EMBL" id="KAF2150499.1"/>
    </source>
</evidence>
<feature type="compositionally biased region" description="Low complexity" evidence="1">
    <location>
        <begin position="228"/>
        <end position="241"/>
    </location>
</feature>
<feature type="compositionally biased region" description="Basic and acidic residues" evidence="1">
    <location>
        <begin position="374"/>
        <end position="385"/>
    </location>
</feature>
<evidence type="ECO:0000256" key="1">
    <source>
        <dbReference type="SAM" id="MobiDB-lite"/>
    </source>
</evidence>
<dbReference type="OrthoDB" id="6513042at2759"/>
<feature type="region of interest" description="Disordered" evidence="1">
    <location>
        <begin position="359"/>
        <end position="385"/>
    </location>
</feature>
<accession>A0A9P4J151</accession>
<keyword evidence="4" id="KW-1185">Reference proteome</keyword>
<feature type="region of interest" description="Disordered" evidence="1">
    <location>
        <begin position="270"/>
        <end position="318"/>
    </location>
</feature>